<dbReference type="EMBL" id="FNAD01000015">
    <property type="protein sequence ID" value="SDE21400.1"/>
    <property type="molecule type" value="Genomic_DNA"/>
</dbReference>
<gene>
    <name evidence="2" type="ORF">SAMN05216270_115117</name>
</gene>
<organism evidence="2 3">
    <name type="scientific">Glycomyces harbinensis</name>
    <dbReference type="NCBI Taxonomy" id="58114"/>
    <lineage>
        <taxon>Bacteria</taxon>
        <taxon>Bacillati</taxon>
        <taxon>Actinomycetota</taxon>
        <taxon>Actinomycetes</taxon>
        <taxon>Glycomycetales</taxon>
        <taxon>Glycomycetaceae</taxon>
        <taxon>Glycomyces</taxon>
    </lineage>
</organism>
<dbReference type="AlphaFoldDB" id="A0A1G7B3A4"/>
<dbReference type="STRING" id="58114.SAMN05216270_115117"/>
<protein>
    <submittedName>
        <fullName evidence="2">Uncharacterized protein</fullName>
    </submittedName>
</protein>
<name>A0A1G7B3A4_9ACTN</name>
<dbReference type="InterPro" id="IPR011047">
    <property type="entry name" value="Quinoprotein_ADH-like_sf"/>
</dbReference>
<reference evidence="3" key="1">
    <citation type="submission" date="2016-10" db="EMBL/GenBank/DDBJ databases">
        <authorList>
            <person name="Varghese N."/>
            <person name="Submissions S."/>
        </authorList>
    </citation>
    <scope>NUCLEOTIDE SEQUENCE [LARGE SCALE GENOMIC DNA]</scope>
    <source>
        <strain evidence="3">CGMCC 4.3516</strain>
    </source>
</reference>
<evidence type="ECO:0000313" key="2">
    <source>
        <dbReference type="EMBL" id="SDE21400.1"/>
    </source>
</evidence>
<dbReference type="Proteomes" id="UP000198949">
    <property type="component" value="Unassembled WGS sequence"/>
</dbReference>
<accession>A0A1G7B3A4</accession>
<sequence>MYYDPPRSPLPAHGQQVRSPYGTPEQPLTPATSSFKSPVRGMLAMLLLSSLGIGAIAILGEHLTAPDPQITLQSGIGFAADDEGELVLVPYERAGSGGLIASASHDMFQVRIAAVDLATGEARWDVQLTDEIGWGAAVVAAGETYAYLATDDGLRVLELDDGSTAAEPGAITGLAGAAASGAAYAFDPALGAVVALDVNGGVHTIALDTLEAAPAGEDTAATWSGLLAAEGNVPDIGGLTTTEALLADGESTVRVKPTAEGALGATLEVDDGDGLRDLGTRVFYGAQIVLDQTALASTTATLEVDVEDLIEGFMEDPEAAGADLWTGLGNTAAGAASGHVLVEHQIEPNGDAYALNVISLDTGQVTASMDTATNLGRAATSPGGYTTVITAPADDPWHSDLVVVAPDGSIDRLEFAATDFFGDPDY</sequence>
<proteinExistence type="predicted"/>
<dbReference type="RefSeq" id="WP_091039530.1">
    <property type="nucleotide sequence ID" value="NZ_FNAD01000015.1"/>
</dbReference>
<keyword evidence="3" id="KW-1185">Reference proteome</keyword>
<dbReference type="NCBIfam" id="NF041516">
    <property type="entry name" value="PA2928_fam"/>
    <property type="match status" value="1"/>
</dbReference>
<dbReference type="OrthoDB" id="4601746at2"/>
<dbReference type="InterPro" id="IPR048161">
    <property type="entry name" value="PA2928-like"/>
</dbReference>
<evidence type="ECO:0000313" key="3">
    <source>
        <dbReference type="Proteomes" id="UP000198949"/>
    </source>
</evidence>
<evidence type="ECO:0000256" key="1">
    <source>
        <dbReference type="SAM" id="MobiDB-lite"/>
    </source>
</evidence>
<feature type="region of interest" description="Disordered" evidence="1">
    <location>
        <begin position="1"/>
        <end position="34"/>
    </location>
</feature>
<dbReference type="SUPFAM" id="SSF50998">
    <property type="entry name" value="Quinoprotein alcohol dehydrogenase-like"/>
    <property type="match status" value="1"/>
</dbReference>